<reference evidence="1" key="2">
    <citation type="submission" date="2006-01" db="EMBL/GenBank/DDBJ databases">
        <authorList>
            <person name="Genoscope"/>
        </authorList>
    </citation>
    <scope>NUCLEOTIDE SEQUENCE</scope>
</reference>
<dbReference type="Proteomes" id="UP000501926">
    <property type="component" value="Chromosome"/>
</dbReference>
<dbReference type="EMBL" id="CT573074">
    <property type="protein sequence ID" value="CAJ70924.1"/>
    <property type="molecule type" value="Genomic_DNA"/>
</dbReference>
<evidence type="ECO:0000313" key="1">
    <source>
        <dbReference type="EMBL" id="CAJ70924.1"/>
    </source>
</evidence>
<evidence type="ECO:0000313" key="3">
    <source>
        <dbReference type="Proteomes" id="UP000501926"/>
    </source>
</evidence>
<organism evidence="1">
    <name type="scientific">Kuenenia stuttgartiensis</name>
    <dbReference type="NCBI Taxonomy" id="174633"/>
    <lineage>
        <taxon>Bacteria</taxon>
        <taxon>Pseudomonadati</taxon>
        <taxon>Planctomycetota</taxon>
        <taxon>Candidatus Brocadiia</taxon>
        <taxon>Candidatus Brocadiales</taxon>
        <taxon>Candidatus Brocadiaceae</taxon>
        <taxon>Candidatus Kuenenia</taxon>
    </lineage>
</organism>
<evidence type="ECO:0000313" key="2">
    <source>
        <dbReference type="EMBL" id="QII13301.1"/>
    </source>
</evidence>
<reference evidence="1" key="1">
    <citation type="journal article" date="2006" name="Nature">
        <title>Deciphering the evolution and metabolism of an anammox bacterium from a community genome.</title>
        <authorList>
            <person name="Strous M."/>
            <person name="Pelletier E."/>
            <person name="Mangenot S."/>
            <person name="Rattei T."/>
            <person name="Lehner A."/>
            <person name="Taylor M.W."/>
            <person name="Horn M."/>
            <person name="Daims H."/>
            <person name="Bartol-Mavel D."/>
            <person name="Wincker P."/>
            <person name="Barbe V."/>
            <person name="Fonknechten N."/>
            <person name="Vallenet D."/>
            <person name="Segurens B."/>
            <person name="Schenowitz-Truong C."/>
            <person name="Medigue C."/>
            <person name="Collingro A."/>
            <person name="Snel B."/>
            <person name="Dutilh B.E."/>
            <person name="OpDenCamp H.J.M."/>
            <person name="vanDerDrift C."/>
            <person name="Cirpus I."/>
            <person name="vanDePas-Schoonen K.T."/>
            <person name="Harhangi H.R."/>
            <person name="vanNiftrik L."/>
            <person name="Schmid M."/>
            <person name="Keltjens J."/>
            <person name="vanDeVossenberg J."/>
            <person name="Kartal B."/>
            <person name="Meier H."/>
            <person name="Frishman D."/>
            <person name="Huynen M.A."/>
            <person name="Mewes H."/>
            <person name="Weissenbach J."/>
            <person name="Jetten M.S.M."/>
            <person name="Wagner M."/>
            <person name="LePaslier D."/>
        </authorList>
    </citation>
    <scope>NUCLEOTIDE SEQUENCE</scope>
</reference>
<protein>
    <submittedName>
        <fullName evidence="1">Uncharacterized protein</fullName>
    </submittedName>
</protein>
<accession>Q1PUL6</accession>
<name>Q1PUL6_KUEST</name>
<reference evidence="2 3" key="3">
    <citation type="submission" date="2020-02" db="EMBL/GenBank/DDBJ databases">
        <title>Newly sequenced genome of strain CSTR1 showed variability in Candidatus Kuenenia stuttgartiensis genomes.</title>
        <authorList>
            <person name="Ding C."/>
            <person name="Adrian L."/>
        </authorList>
    </citation>
    <scope>NUCLEOTIDE SEQUENCE [LARGE SCALE GENOMIC DNA]</scope>
    <source>
        <strain evidence="2 3">CSTR1</strain>
    </source>
</reference>
<gene>
    <name evidence="2" type="ORF">KsCSTR_39220</name>
    <name evidence="1" type="ORF">kustb0179</name>
</gene>
<proteinExistence type="predicted"/>
<dbReference type="AlphaFoldDB" id="Q1PUL6"/>
<dbReference type="EMBL" id="CP049055">
    <property type="protein sequence ID" value="QII13301.1"/>
    <property type="molecule type" value="Genomic_DNA"/>
</dbReference>
<sequence length="87" mass="10746">MSVLNWYYIVYKSQMVSFLSIPIQNRSYEVQDCFAEFCTEAKQYDTNHCRMCIPQSNPFLRKRKIYYTYRIRVFRECNSKKNIYIRL</sequence>